<name>A0A0W8FI12_9ZZZZ</name>
<comment type="caution">
    <text evidence="2">The sequence shown here is derived from an EMBL/GenBank/DDBJ whole genome shotgun (WGS) entry which is preliminary data.</text>
</comment>
<keyword evidence="1" id="KW-1133">Transmembrane helix</keyword>
<reference evidence="2" key="1">
    <citation type="journal article" date="2015" name="Proc. Natl. Acad. Sci. U.S.A.">
        <title>Networks of energetic and metabolic interactions define dynamics in microbial communities.</title>
        <authorList>
            <person name="Embree M."/>
            <person name="Liu J.K."/>
            <person name="Al-Bassam M.M."/>
            <person name="Zengler K."/>
        </authorList>
    </citation>
    <scope>NUCLEOTIDE SEQUENCE</scope>
</reference>
<keyword evidence="1" id="KW-0812">Transmembrane</keyword>
<gene>
    <name evidence="2" type="ORF">ASZ90_009745</name>
</gene>
<keyword evidence="1" id="KW-0472">Membrane</keyword>
<dbReference type="AlphaFoldDB" id="A0A0W8FI12"/>
<feature type="transmembrane region" description="Helical" evidence="1">
    <location>
        <begin position="12"/>
        <end position="36"/>
    </location>
</feature>
<organism evidence="2">
    <name type="scientific">hydrocarbon metagenome</name>
    <dbReference type="NCBI Taxonomy" id="938273"/>
    <lineage>
        <taxon>unclassified sequences</taxon>
        <taxon>metagenomes</taxon>
        <taxon>ecological metagenomes</taxon>
    </lineage>
</organism>
<evidence type="ECO:0000313" key="2">
    <source>
        <dbReference type="EMBL" id="KUG20522.1"/>
    </source>
</evidence>
<evidence type="ECO:0000256" key="1">
    <source>
        <dbReference type="SAM" id="Phobius"/>
    </source>
</evidence>
<proteinExistence type="predicted"/>
<sequence>MKWIDSEPVFDSMGTLIAALAGVILGGLAVYAAGILL</sequence>
<accession>A0A0W8FI12</accession>
<protein>
    <submittedName>
        <fullName evidence="2">Uncharacterized protein</fullName>
    </submittedName>
</protein>
<dbReference type="EMBL" id="LNQE01001182">
    <property type="protein sequence ID" value="KUG20522.1"/>
    <property type="molecule type" value="Genomic_DNA"/>
</dbReference>